<dbReference type="Gene3D" id="3.40.50.1820">
    <property type="entry name" value="alpha/beta hydrolase"/>
    <property type="match status" value="1"/>
</dbReference>
<dbReference type="Pfam" id="PF00561">
    <property type="entry name" value="Abhydrolase_1"/>
    <property type="match status" value="1"/>
</dbReference>
<evidence type="ECO:0000259" key="2">
    <source>
        <dbReference type="Pfam" id="PF00561"/>
    </source>
</evidence>
<comment type="caution">
    <text evidence="3">The sequence shown here is derived from an EMBL/GenBank/DDBJ whole genome shotgun (WGS) entry which is preliminary data.</text>
</comment>
<dbReference type="PANTHER" id="PTHR46118:SF4">
    <property type="entry name" value="PROTEIN ABHD11"/>
    <property type="match status" value="1"/>
</dbReference>
<evidence type="ECO:0000313" key="3">
    <source>
        <dbReference type="EMBL" id="GAN52826.1"/>
    </source>
</evidence>
<dbReference type="InterPro" id="IPR029058">
    <property type="entry name" value="AB_hydrolase_fold"/>
</dbReference>
<proteinExistence type="predicted"/>
<dbReference type="STRING" id="1231623.Tasa_003_004"/>
<organism evidence="3 4">
    <name type="scientific">Tanticharoenia sakaeratensis NBRC 103193</name>
    <dbReference type="NCBI Taxonomy" id="1231623"/>
    <lineage>
        <taxon>Bacteria</taxon>
        <taxon>Pseudomonadati</taxon>
        <taxon>Pseudomonadota</taxon>
        <taxon>Alphaproteobacteria</taxon>
        <taxon>Acetobacterales</taxon>
        <taxon>Acetobacteraceae</taxon>
        <taxon>Tanticharoenia</taxon>
    </lineage>
</organism>
<gene>
    <name evidence="3" type="ORF">Tasa_003_004</name>
</gene>
<dbReference type="SUPFAM" id="SSF53474">
    <property type="entry name" value="alpha/beta-Hydrolases"/>
    <property type="match status" value="1"/>
</dbReference>
<dbReference type="PRINTS" id="PR00111">
    <property type="entry name" value="ABHYDROLASE"/>
</dbReference>
<accession>A0A0D6MH52</accession>
<dbReference type="GO" id="GO:0016787">
    <property type="term" value="F:hydrolase activity"/>
    <property type="evidence" value="ECO:0007669"/>
    <property type="project" value="UniProtKB-KW"/>
</dbReference>
<dbReference type="InterPro" id="IPR000639">
    <property type="entry name" value="Epox_hydrolase-like"/>
</dbReference>
<name>A0A0D6MH52_9PROT</name>
<protein>
    <submittedName>
        <fullName evidence="3">Lipase protein</fullName>
    </submittedName>
</protein>
<dbReference type="PANTHER" id="PTHR46118">
    <property type="entry name" value="PROTEIN ABHD11"/>
    <property type="match status" value="1"/>
</dbReference>
<reference evidence="3 4" key="1">
    <citation type="submission" date="2012-10" db="EMBL/GenBank/DDBJ databases">
        <title>Genome sequencing of Tanticharoenia sakaeratensis NBRC 103193.</title>
        <authorList>
            <person name="Azuma Y."/>
            <person name="Hadano H."/>
            <person name="Hirakawa H."/>
            <person name="Matsushita K."/>
        </authorList>
    </citation>
    <scope>NUCLEOTIDE SEQUENCE [LARGE SCALE GENOMIC DNA]</scope>
    <source>
        <strain evidence="3 4">NBRC 103193</strain>
    </source>
</reference>
<keyword evidence="1" id="KW-0378">Hydrolase</keyword>
<dbReference type="AlphaFoldDB" id="A0A0D6MH52"/>
<evidence type="ECO:0000256" key="1">
    <source>
        <dbReference type="ARBA" id="ARBA00022801"/>
    </source>
</evidence>
<keyword evidence="4" id="KW-1185">Reference proteome</keyword>
<evidence type="ECO:0000313" key="4">
    <source>
        <dbReference type="Proteomes" id="UP000032679"/>
    </source>
</evidence>
<dbReference type="InterPro" id="IPR000073">
    <property type="entry name" value="AB_hydrolase_1"/>
</dbReference>
<sequence length="318" mass="34514">MTMACIADTPLYVILAARADRHNDGAVRHCHDACRLRTAGNRRETGAVVLLHVIERGPDVPVDAPGGTPGARPPSTPVVFLHGLFGRARNLGFLQRQAARTRRTLALDLRGHGDSPHGPIDYPGLAADVIETLAHHNALPATIIGHSMGGKTAMIVALTHPEAVSGLLIADMAPARTGHGQSDFARAMLGLRFPPSMDRAQAAALLEPLVPGRAVRDLMLQNVRLGDEPGWSIAMPQIVDALINIENWPYIPEGHVYPGPTLFVSGGQSPYVRPEHRPVMRQLFPNSRAMRIEEAGHWLHVEEPRKFSAIMNAFLTEN</sequence>
<dbReference type="PRINTS" id="PR00412">
    <property type="entry name" value="EPOXHYDRLASE"/>
</dbReference>
<dbReference type="Proteomes" id="UP000032679">
    <property type="component" value="Unassembled WGS sequence"/>
</dbReference>
<dbReference type="EMBL" id="BALE01000003">
    <property type="protein sequence ID" value="GAN52826.1"/>
    <property type="molecule type" value="Genomic_DNA"/>
</dbReference>
<feature type="domain" description="AB hydrolase-1" evidence="2">
    <location>
        <begin position="77"/>
        <end position="304"/>
    </location>
</feature>